<dbReference type="PROSITE" id="PS01360">
    <property type="entry name" value="ZF_MYND_1"/>
    <property type="match status" value="1"/>
</dbReference>
<dbReference type="InterPro" id="IPR002893">
    <property type="entry name" value="Znf_MYND"/>
</dbReference>
<evidence type="ECO:0000256" key="3">
    <source>
        <dbReference type="ARBA" id="ARBA00022833"/>
    </source>
</evidence>
<keyword evidence="2 4" id="KW-0863">Zinc-finger</keyword>
<dbReference type="GO" id="GO:0008270">
    <property type="term" value="F:zinc ion binding"/>
    <property type="evidence" value="ECO:0007669"/>
    <property type="project" value="UniProtKB-KW"/>
</dbReference>
<evidence type="ECO:0000256" key="2">
    <source>
        <dbReference type="ARBA" id="ARBA00022771"/>
    </source>
</evidence>
<gene>
    <name evidence="6" type="ORF">H2200_006217</name>
</gene>
<name>A0AA38XB69_9EURO</name>
<dbReference type="AlphaFoldDB" id="A0AA38XB69"/>
<evidence type="ECO:0000256" key="4">
    <source>
        <dbReference type="PROSITE-ProRule" id="PRU00134"/>
    </source>
</evidence>
<dbReference type="Proteomes" id="UP001172673">
    <property type="component" value="Unassembled WGS sequence"/>
</dbReference>
<sequence>MAAQGLDLKETCIMCPRRGTKVCLTCKDARYCSKECQKSDWKNHKILCASFKDPRPESTKPGLDFRRGLLFRCGNEPPLFVWVETWRAKDVGLTFETFDDKVYFPGFRPERIFAEHNNIQARDMVADEHEKLIFYCSDDNTRDSPNLAIKRFTRGDTCGRCFQGPWLLMHQWSGPLTPPMKLGRQHIADDYDESLELDGGNREEEDEWEDEGDQNLEEYRDVDMRDVRSAADFFTTEYRGGGTMDQNAVIGAAINSPGAIALDNTKSKWSYSVFRDSDEIFHCEGSGIANLLGIPVLLRQVSSTSAPELGELSFQEFSDILDGRGCARAPERIGQDFRNPEAANLMRDMVSTTVGALPSIGSYADMAMLEKVHIGQNGFGTPHGSWDDDEVDTILVARADGLPLTREHLEVLCCYISQRVKPRLAKAVKGLSPGAAVPDREALLNSITRADFLDFFEEMKRKKDSEGEQWGSMPSPYEMQGEWAARLNRLISEQAK</sequence>
<dbReference type="EMBL" id="JAPDRK010000008">
    <property type="protein sequence ID" value="KAJ9609888.1"/>
    <property type="molecule type" value="Genomic_DNA"/>
</dbReference>
<keyword evidence="7" id="KW-1185">Reference proteome</keyword>
<evidence type="ECO:0000259" key="5">
    <source>
        <dbReference type="PROSITE" id="PS50865"/>
    </source>
</evidence>
<accession>A0AA38XB69</accession>
<evidence type="ECO:0000313" key="6">
    <source>
        <dbReference type="EMBL" id="KAJ9609888.1"/>
    </source>
</evidence>
<evidence type="ECO:0000313" key="7">
    <source>
        <dbReference type="Proteomes" id="UP001172673"/>
    </source>
</evidence>
<organism evidence="6 7">
    <name type="scientific">Cladophialophora chaetospira</name>
    <dbReference type="NCBI Taxonomy" id="386627"/>
    <lineage>
        <taxon>Eukaryota</taxon>
        <taxon>Fungi</taxon>
        <taxon>Dikarya</taxon>
        <taxon>Ascomycota</taxon>
        <taxon>Pezizomycotina</taxon>
        <taxon>Eurotiomycetes</taxon>
        <taxon>Chaetothyriomycetidae</taxon>
        <taxon>Chaetothyriales</taxon>
        <taxon>Herpotrichiellaceae</taxon>
        <taxon>Cladophialophora</taxon>
    </lineage>
</organism>
<feature type="domain" description="MYND-type" evidence="5">
    <location>
        <begin position="12"/>
        <end position="48"/>
    </location>
</feature>
<proteinExistence type="predicted"/>
<dbReference type="Pfam" id="PF01753">
    <property type="entry name" value="zf-MYND"/>
    <property type="match status" value="1"/>
</dbReference>
<dbReference type="PROSITE" id="PS50865">
    <property type="entry name" value="ZF_MYND_2"/>
    <property type="match status" value="1"/>
</dbReference>
<keyword evidence="3" id="KW-0862">Zinc</keyword>
<protein>
    <recommendedName>
        <fullName evidence="5">MYND-type domain-containing protein</fullName>
    </recommendedName>
</protein>
<dbReference type="Gene3D" id="6.10.140.2220">
    <property type="match status" value="1"/>
</dbReference>
<reference evidence="6" key="1">
    <citation type="submission" date="2022-10" db="EMBL/GenBank/DDBJ databases">
        <title>Culturing micro-colonial fungi from biological soil crusts in the Mojave desert and describing Neophaeococcomyces mojavensis, and introducing the new genera and species Taxawa tesnikishii.</title>
        <authorList>
            <person name="Kurbessoian T."/>
            <person name="Stajich J.E."/>
        </authorList>
    </citation>
    <scope>NUCLEOTIDE SEQUENCE</scope>
    <source>
        <strain evidence="6">TK_41</strain>
    </source>
</reference>
<evidence type="ECO:0000256" key="1">
    <source>
        <dbReference type="ARBA" id="ARBA00022723"/>
    </source>
</evidence>
<comment type="caution">
    <text evidence="6">The sequence shown here is derived from an EMBL/GenBank/DDBJ whole genome shotgun (WGS) entry which is preliminary data.</text>
</comment>
<keyword evidence="1" id="KW-0479">Metal-binding</keyword>
<dbReference type="SUPFAM" id="SSF144232">
    <property type="entry name" value="HIT/MYND zinc finger-like"/>
    <property type="match status" value="1"/>
</dbReference>